<proteinExistence type="predicted"/>
<dbReference type="RefSeq" id="WP_276279659.1">
    <property type="nucleotide sequence ID" value="NZ_CP119809.1"/>
</dbReference>
<dbReference type="CDD" id="cd04181">
    <property type="entry name" value="NTP_transferase"/>
    <property type="match status" value="1"/>
</dbReference>
<dbReference type="InterPro" id="IPR029044">
    <property type="entry name" value="Nucleotide-diphossugar_trans"/>
</dbReference>
<dbReference type="InterPro" id="IPR050065">
    <property type="entry name" value="GlmU-like"/>
</dbReference>
<evidence type="ECO:0000256" key="2">
    <source>
        <dbReference type="ARBA" id="ARBA00022695"/>
    </source>
</evidence>
<name>A0ABD5WSJ8_9EURY</name>
<dbReference type="Proteomes" id="UP001596407">
    <property type="component" value="Unassembled WGS sequence"/>
</dbReference>
<keyword evidence="6" id="KW-1185">Reference proteome</keyword>
<dbReference type="InterPro" id="IPR005835">
    <property type="entry name" value="NTP_transferase_dom"/>
</dbReference>
<comment type="caution">
    <text evidence="5">The sequence shown here is derived from an EMBL/GenBank/DDBJ whole genome shotgun (WGS) entry which is preliminary data.</text>
</comment>
<gene>
    <name evidence="5" type="primary">aglF</name>
    <name evidence="5" type="ORF">ACFQJ6_21925</name>
</gene>
<dbReference type="EC" id="2.7.7.9" evidence="5"/>
<feature type="region of interest" description="Disordered" evidence="3">
    <location>
        <begin position="230"/>
        <end position="268"/>
    </location>
</feature>
<dbReference type="PANTHER" id="PTHR43584:SF8">
    <property type="entry name" value="N-ACETYLMURAMATE ALPHA-1-PHOSPHATE URIDYLYLTRANSFERASE"/>
    <property type="match status" value="1"/>
</dbReference>
<dbReference type="GeneID" id="79304237"/>
<evidence type="ECO:0000313" key="6">
    <source>
        <dbReference type="Proteomes" id="UP001596407"/>
    </source>
</evidence>
<evidence type="ECO:0000313" key="5">
    <source>
        <dbReference type="EMBL" id="MFC7082345.1"/>
    </source>
</evidence>
<dbReference type="SUPFAM" id="SSF53448">
    <property type="entry name" value="Nucleotide-diphospho-sugar transferases"/>
    <property type="match status" value="1"/>
</dbReference>
<dbReference type="PANTHER" id="PTHR43584">
    <property type="entry name" value="NUCLEOTIDYL TRANSFERASE"/>
    <property type="match status" value="1"/>
</dbReference>
<dbReference type="NCBIfam" id="NF041313">
    <property type="entry name" value="UDPGP_AglF_Halo"/>
    <property type="match status" value="1"/>
</dbReference>
<feature type="compositionally biased region" description="Acidic residues" evidence="3">
    <location>
        <begin position="236"/>
        <end position="262"/>
    </location>
</feature>
<keyword evidence="1 5" id="KW-0808">Transferase</keyword>
<evidence type="ECO:0000256" key="1">
    <source>
        <dbReference type="ARBA" id="ARBA00022679"/>
    </source>
</evidence>
<dbReference type="Gene3D" id="3.90.550.10">
    <property type="entry name" value="Spore Coat Polysaccharide Biosynthesis Protein SpsA, Chain A"/>
    <property type="match status" value="1"/>
</dbReference>
<dbReference type="InterPro" id="IPR053799">
    <property type="entry name" value="AglF-like"/>
</dbReference>
<dbReference type="AlphaFoldDB" id="A0ABD5WSJ8"/>
<dbReference type="Pfam" id="PF00483">
    <property type="entry name" value="NTP_transferase"/>
    <property type="match status" value="1"/>
</dbReference>
<dbReference type="EMBL" id="JBHSZH010000005">
    <property type="protein sequence ID" value="MFC7082345.1"/>
    <property type="molecule type" value="Genomic_DNA"/>
</dbReference>
<sequence length="268" mass="29562">MKAVVLAAGEGTRLRPLTDEKPKGMVEVDGKPILTRCFEQLAELGADEFVVVVGYRKQDIISHYGDAFEGIPVTYAHQREQKGLAHALLTVEEHIDGDFMLMLGDNVFDANLGDVVKRQREDRADAAFLTEEVPYEEAGRYGVCATNDYGEITDVVEKPENPPSNLVMTGFYTFTPAIFHACHLVQPSNRGEYEISEAIDLLIQSGRTIDAIRMDGWRVDVGYPEDRKKAERLLNADEDADADDADPDDDATDDDTTADADSTEASAN</sequence>
<accession>A0ABD5WSJ8</accession>
<feature type="domain" description="Nucleotidyl transferase" evidence="4">
    <location>
        <begin position="2"/>
        <end position="230"/>
    </location>
</feature>
<reference evidence="5 6" key="1">
    <citation type="journal article" date="2019" name="Int. J. Syst. Evol. Microbiol.">
        <title>The Global Catalogue of Microorganisms (GCM) 10K type strain sequencing project: providing services to taxonomists for standard genome sequencing and annotation.</title>
        <authorList>
            <consortium name="The Broad Institute Genomics Platform"/>
            <consortium name="The Broad Institute Genome Sequencing Center for Infectious Disease"/>
            <person name="Wu L."/>
            <person name="Ma J."/>
        </authorList>
    </citation>
    <scope>NUCLEOTIDE SEQUENCE [LARGE SCALE GENOMIC DNA]</scope>
    <source>
        <strain evidence="5 6">DT72</strain>
    </source>
</reference>
<organism evidence="5 6">
    <name type="scientific">Halorussus caseinilyticus</name>
    <dbReference type="NCBI Taxonomy" id="3034025"/>
    <lineage>
        <taxon>Archaea</taxon>
        <taxon>Methanobacteriati</taxon>
        <taxon>Methanobacteriota</taxon>
        <taxon>Stenosarchaea group</taxon>
        <taxon>Halobacteria</taxon>
        <taxon>Halobacteriales</taxon>
        <taxon>Haladaptataceae</taxon>
        <taxon>Halorussus</taxon>
    </lineage>
</organism>
<evidence type="ECO:0000256" key="3">
    <source>
        <dbReference type="SAM" id="MobiDB-lite"/>
    </source>
</evidence>
<protein>
    <submittedName>
        <fullName evidence="5">UTP--glucose-1-phosphate uridylyltransferase AglF</fullName>
        <ecNumber evidence="5">2.7.7.9</ecNumber>
    </submittedName>
</protein>
<dbReference type="GO" id="GO:0003983">
    <property type="term" value="F:UTP:glucose-1-phosphate uridylyltransferase activity"/>
    <property type="evidence" value="ECO:0007669"/>
    <property type="project" value="UniProtKB-EC"/>
</dbReference>
<keyword evidence="2 5" id="KW-0548">Nucleotidyltransferase</keyword>
<evidence type="ECO:0000259" key="4">
    <source>
        <dbReference type="Pfam" id="PF00483"/>
    </source>
</evidence>